<dbReference type="RefSeq" id="WP_310952037.1">
    <property type="nucleotide sequence ID" value="NZ_JAVLUS010000021.1"/>
</dbReference>
<comment type="similarity">
    <text evidence="1">Belongs to the glycosyl hydrolase 16 family.</text>
</comment>
<name>A0ABU2GXT5_9ACTN</name>
<evidence type="ECO:0000256" key="1">
    <source>
        <dbReference type="ARBA" id="ARBA00006865"/>
    </source>
</evidence>
<dbReference type="PANTHER" id="PTHR10963">
    <property type="entry name" value="GLYCOSYL HYDROLASE-RELATED"/>
    <property type="match status" value="1"/>
</dbReference>
<keyword evidence="3" id="KW-0378">Hydrolase</keyword>
<dbReference type="Pfam" id="PF00722">
    <property type="entry name" value="Glyco_hydro_16"/>
    <property type="match status" value="1"/>
</dbReference>
<dbReference type="InterPro" id="IPR013320">
    <property type="entry name" value="ConA-like_dom_sf"/>
</dbReference>
<evidence type="ECO:0000259" key="2">
    <source>
        <dbReference type="PROSITE" id="PS51762"/>
    </source>
</evidence>
<protein>
    <submittedName>
        <fullName evidence="3">Glycoside hydrolase family 16 protein</fullName>
    </submittedName>
</protein>
<keyword evidence="4" id="KW-1185">Reference proteome</keyword>
<evidence type="ECO:0000313" key="4">
    <source>
        <dbReference type="Proteomes" id="UP001265083"/>
    </source>
</evidence>
<dbReference type="SUPFAM" id="SSF49899">
    <property type="entry name" value="Concanavalin A-like lectins/glucanases"/>
    <property type="match status" value="1"/>
</dbReference>
<dbReference type="GO" id="GO:0016787">
    <property type="term" value="F:hydrolase activity"/>
    <property type="evidence" value="ECO:0007669"/>
    <property type="project" value="UniProtKB-KW"/>
</dbReference>
<dbReference type="InterPro" id="IPR050546">
    <property type="entry name" value="Glycosyl_Hydrlase_16"/>
</dbReference>
<gene>
    <name evidence="3" type="ORF">RD149_20900</name>
</gene>
<dbReference type="EMBL" id="JAVLUS010000021">
    <property type="protein sequence ID" value="MDS1116206.1"/>
    <property type="molecule type" value="Genomic_DNA"/>
</dbReference>
<feature type="domain" description="GH16" evidence="2">
    <location>
        <begin position="55"/>
        <end position="263"/>
    </location>
</feature>
<dbReference type="Gene3D" id="2.60.120.200">
    <property type="match status" value="1"/>
</dbReference>
<proteinExistence type="inferred from homology"/>
<sequence>MIHRARHRRASTSRRLRVLPVTVLVLIASAAGIFCFGARTDSQASGACTATAAHREGWGAPSDFDPFDDRSSLDDWWIYDSPGHDGNGRRTPDAVTVSGGSLVITADAAGNSGGVAERGGGRKYGRWEICARATRAAPTWHAVALLWPDAGDWPVGGEIDFMEIVEPMRQRVDYNLHFGADDAVEHHEVFVDATMWHSWAVEWTPDRIAVYLDGVRWAETTDTSRFPPRPMHLCLQLDNFGGVTVPGGKMFVDWVAEYPVDDDIR</sequence>
<dbReference type="PROSITE" id="PS51762">
    <property type="entry name" value="GH16_2"/>
    <property type="match status" value="1"/>
</dbReference>
<evidence type="ECO:0000313" key="3">
    <source>
        <dbReference type="EMBL" id="MDS1116206.1"/>
    </source>
</evidence>
<reference evidence="3 4" key="1">
    <citation type="submission" date="2023-08" db="EMBL/GenBank/DDBJ databases">
        <title>Bioegradation of LLDPE and BLDPE plastic by marine bacteria from coast plastic debris.</title>
        <authorList>
            <person name="Rong Z."/>
        </authorList>
    </citation>
    <scope>NUCLEOTIDE SEQUENCE [LARGE SCALE GENOMIC DNA]</scope>
    <source>
        <strain evidence="3 4">Z-2</strain>
    </source>
</reference>
<comment type="caution">
    <text evidence="3">The sequence shown here is derived from an EMBL/GenBank/DDBJ whole genome shotgun (WGS) entry which is preliminary data.</text>
</comment>
<organism evidence="3 4">
    <name type="scientific">Gordonia westfalica</name>
    <dbReference type="NCBI Taxonomy" id="158898"/>
    <lineage>
        <taxon>Bacteria</taxon>
        <taxon>Bacillati</taxon>
        <taxon>Actinomycetota</taxon>
        <taxon>Actinomycetes</taxon>
        <taxon>Mycobacteriales</taxon>
        <taxon>Gordoniaceae</taxon>
        <taxon>Gordonia</taxon>
    </lineage>
</organism>
<dbReference type="InterPro" id="IPR000757">
    <property type="entry name" value="Beta-glucanase-like"/>
</dbReference>
<accession>A0ABU2GXT5</accession>
<dbReference type="CDD" id="cd00413">
    <property type="entry name" value="Glyco_hydrolase_16"/>
    <property type="match status" value="1"/>
</dbReference>
<dbReference type="Proteomes" id="UP001265083">
    <property type="component" value="Unassembled WGS sequence"/>
</dbReference>
<dbReference type="PANTHER" id="PTHR10963:SF55">
    <property type="entry name" value="GLYCOSIDE HYDROLASE FAMILY 16 PROTEIN"/>
    <property type="match status" value="1"/>
</dbReference>